<comment type="subcellular location">
    <subcellularLocation>
        <location evidence="1">Membrane</location>
        <topology evidence="1">Multi-pass membrane protein</topology>
    </subcellularLocation>
</comment>
<keyword evidence="4" id="KW-0029">Amino-acid transport</keyword>
<dbReference type="PANTHER" id="PTHR43341:SF1">
    <property type="entry name" value="GENERAL AMINO-ACID PERMEASE GAP1"/>
    <property type="match status" value="1"/>
</dbReference>
<feature type="transmembrane region" description="Helical" evidence="7">
    <location>
        <begin position="359"/>
        <end position="384"/>
    </location>
</feature>
<evidence type="ECO:0000313" key="9">
    <source>
        <dbReference type="EMBL" id="KGN00225.1"/>
    </source>
</evidence>
<dbReference type="Proteomes" id="UP000030014">
    <property type="component" value="Unassembled WGS sequence"/>
</dbReference>
<evidence type="ECO:0000256" key="4">
    <source>
        <dbReference type="ARBA" id="ARBA00022970"/>
    </source>
</evidence>
<feature type="transmembrane region" description="Helical" evidence="7">
    <location>
        <begin position="200"/>
        <end position="225"/>
    </location>
</feature>
<feature type="transmembrane region" description="Helical" evidence="7">
    <location>
        <begin position="404"/>
        <end position="427"/>
    </location>
</feature>
<organism evidence="9 10">
    <name type="scientific">Clostridium botulinum C/D str. DC5</name>
    <dbReference type="NCBI Taxonomy" id="1443128"/>
    <lineage>
        <taxon>Bacteria</taxon>
        <taxon>Bacillati</taxon>
        <taxon>Bacillota</taxon>
        <taxon>Clostridia</taxon>
        <taxon>Eubacteriales</taxon>
        <taxon>Clostridiaceae</taxon>
        <taxon>Clostridium</taxon>
    </lineage>
</organism>
<feature type="transmembrane region" description="Helical" evidence="7">
    <location>
        <begin position="433"/>
        <end position="455"/>
    </location>
</feature>
<feature type="transmembrane region" description="Helical" evidence="7">
    <location>
        <begin position="43"/>
        <end position="63"/>
    </location>
</feature>
<feature type="transmembrane region" description="Helical" evidence="7">
    <location>
        <begin position="100"/>
        <end position="122"/>
    </location>
</feature>
<protein>
    <submittedName>
        <fullName evidence="9">Gamma-aminobutyrate permease</fullName>
    </submittedName>
</protein>
<name>A0A0A0IFM5_CLOBO</name>
<dbReference type="AlphaFoldDB" id="A0A0A0IFM5"/>
<evidence type="ECO:0000256" key="5">
    <source>
        <dbReference type="ARBA" id="ARBA00022989"/>
    </source>
</evidence>
<feature type="domain" description="Amino acid permease/ SLC12A" evidence="8">
    <location>
        <begin position="18"/>
        <end position="466"/>
    </location>
</feature>
<dbReference type="GO" id="GO:0015171">
    <property type="term" value="F:amino acid transmembrane transporter activity"/>
    <property type="evidence" value="ECO:0007669"/>
    <property type="project" value="TreeGrafter"/>
</dbReference>
<proteinExistence type="predicted"/>
<dbReference type="InterPro" id="IPR004841">
    <property type="entry name" value="AA-permease/SLC12A_dom"/>
</dbReference>
<evidence type="ECO:0000256" key="3">
    <source>
        <dbReference type="ARBA" id="ARBA00022692"/>
    </source>
</evidence>
<feature type="transmembrane region" description="Helical" evidence="7">
    <location>
        <begin position="157"/>
        <end position="180"/>
    </location>
</feature>
<dbReference type="Gene3D" id="1.20.1740.10">
    <property type="entry name" value="Amino acid/polyamine transporter I"/>
    <property type="match status" value="1"/>
</dbReference>
<feature type="transmembrane region" description="Helical" evidence="7">
    <location>
        <begin position="287"/>
        <end position="312"/>
    </location>
</feature>
<keyword evidence="3 7" id="KW-0812">Transmembrane</keyword>
<dbReference type="RefSeq" id="WP_048349060.1">
    <property type="nucleotide sequence ID" value="NZ_JDRY01000023.1"/>
</dbReference>
<feature type="transmembrane region" description="Helical" evidence="7">
    <location>
        <begin position="332"/>
        <end position="353"/>
    </location>
</feature>
<evidence type="ECO:0000256" key="1">
    <source>
        <dbReference type="ARBA" id="ARBA00004141"/>
    </source>
</evidence>
<keyword evidence="2" id="KW-0813">Transport</keyword>
<dbReference type="Pfam" id="PF00324">
    <property type="entry name" value="AA_permease"/>
    <property type="match status" value="1"/>
</dbReference>
<dbReference type="GO" id="GO:0016020">
    <property type="term" value="C:membrane"/>
    <property type="evidence" value="ECO:0007669"/>
    <property type="project" value="UniProtKB-SubCell"/>
</dbReference>
<gene>
    <name evidence="9" type="ORF">Z955_04310</name>
</gene>
<evidence type="ECO:0000256" key="6">
    <source>
        <dbReference type="ARBA" id="ARBA00023136"/>
    </source>
</evidence>
<dbReference type="InterPro" id="IPR050524">
    <property type="entry name" value="APC_YAT"/>
</dbReference>
<comment type="caution">
    <text evidence="9">The sequence shown here is derived from an EMBL/GenBank/DDBJ whole genome shotgun (WGS) entry which is preliminary data.</text>
</comment>
<reference evidence="9 10" key="1">
    <citation type="submission" date="2014-01" db="EMBL/GenBank/DDBJ databases">
        <title>Plasmidome dynamics in the species complex Clostridium novyi sensu lato converts strains of independent lineages into distinctly different pathogens.</title>
        <authorList>
            <person name="Skarin H."/>
            <person name="Segerman B."/>
        </authorList>
    </citation>
    <scope>NUCLEOTIDE SEQUENCE [LARGE SCALE GENOMIC DNA]</scope>
    <source>
        <strain evidence="9 10">DC5</strain>
    </source>
</reference>
<evidence type="ECO:0000259" key="8">
    <source>
        <dbReference type="Pfam" id="PF00324"/>
    </source>
</evidence>
<dbReference type="FunFam" id="1.20.1740.10:FF:000001">
    <property type="entry name" value="Amino acid permease"/>
    <property type="match status" value="1"/>
</dbReference>
<feature type="transmembrane region" description="Helical" evidence="7">
    <location>
        <begin position="128"/>
        <end position="145"/>
    </location>
</feature>
<sequence>MSNSKESGELQRGLKSRHLNMIAMGGAIGTGIFLAMGDTIHQAGAGGALTAYGLIGVMVYFLITSLGEMATYMPISGSFSAYANKFIDPALGFALGWNYWYNWAITIAAEMVAGGLVMRYWFPNVKPVIWSIVFLAIIVGLNVLSSKAFGESEYWFASIKVVTVIIFLLVGLATIVGVIGGDKIGFKNFTANGGPFVGGVKSIFMIFLIAGFAFQGTELVGVAAAESENPEESIPKAISTIFWRILIFYLGTIVVIGAVIPVTQLGVDKSAFTVVFEKAGMAAASSVMNAVILTSILSAGNSGMYASSRMLYAMAREGMAPKVFGKTNSKGVPINAVLLTTLIASICFLTGVFAQSTVYVWLVAASGLAGFIAWIGIAVCHYRFRKAYVAQGLDMDKLKYKAKLYPIGPIIALIMCIIVILGQGFAYIKPEGIDWMGIIAAYIGIPIFVALYLGYKIKHRTRIIELHDIDLSNED</sequence>
<accession>A0A0A0IFM5</accession>
<feature type="transmembrane region" description="Helical" evidence="7">
    <location>
        <begin position="21"/>
        <end position="37"/>
    </location>
</feature>
<evidence type="ECO:0000256" key="7">
    <source>
        <dbReference type="SAM" id="Phobius"/>
    </source>
</evidence>
<feature type="transmembrane region" description="Helical" evidence="7">
    <location>
        <begin position="246"/>
        <end position="267"/>
    </location>
</feature>
<dbReference type="PIRSF" id="PIRSF006060">
    <property type="entry name" value="AA_transporter"/>
    <property type="match status" value="1"/>
</dbReference>
<dbReference type="EMBL" id="JDRY01000023">
    <property type="protein sequence ID" value="KGN00225.1"/>
    <property type="molecule type" value="Genomic_DNA"/>
</dbReference>
<keyword evidence="6 7" id="KW-0472">Membrane</keyword>
<evidence type="ECO:0000313" key="10">
    <source>
        <dbReference type="Proteomes" id="UP000030014"/>
    </source>
</evidence>
<evidence type="ECO:0000256" key="2">
    <source>
        <dbReference type="ARBA" id="ARBA00022448"/>
    </source>
</evidence>
<keyword evidence="5 7" id="KW-1133">Transmembrane helix</keyword>
<dbReference type="PANTHER" id="PTHR43341">
    <property type="entry name" value="AMINO ACID PERMEASE"/>
    <property type="match status" value="1"/>
</dbReference>